<gene>
    <name evidence="1" type="ORF">PENTCL1PPCAC_3387</name>
</gene>
<dbReference type="AlphaFoldDB" id="A0AAV5SF35"/>
<feature type="non-terminal residue" evidence="1">
    <location>
        <position position="245"/>
    </location>
</feature>
<dbReference type="EMBL" id="BTSX01000001">
    <property type="protein sequence ID" value="GMS81212.1"/>
    <property type="molecule type" value="Genomic_DNA"/>
</dbReference>
<organism evidence="1 2">
    <name type="scientific">Pristionchus entomophagus</name>
    <dbReference type="NCBI Taxonomy" id="358040"/>
    <lineage>
        <taxon>Eukaryota</taxon>
        <taxon>Metazoa</taxon>
        <taxon>Ecdysozoa</taxon>
        <taxon>Nematoda</taxon>
        <taxon>Chromadorea</taxon>
        <taxon>Rhabditida</taxon>
        <taxon>Rhabditina</taxon>
        <taxon>Diplogasteromorpha</taxon>
        <taxon>Diplogasteroidea</taxon>
        <taxon>Neodiplogasteridae</taxon>
        <taxon>Pristionchus</taxon>
    </lineage>
</organism>
<reference evidence="1" key="1">
    <citation type="submission" date="2023-10" db="EMBL/GenBank/DDBJ databases">
        <title>Genome assembly of Pristionchus species.</title>
        <authorList>
            <person name="Yoshida K."/>
            <person name="Sommer R.J."/>
        </authorList>
    </citation>
    <scope>NUCLEOTIDE SEQUENCE</scope>
    <source>
        <strain evidence="1">RS0144</strain>
    </source>
</reference>
<evidence type="ECO:0000313" key="2">
    <source>
        <dbReference type="Proteomes" id="UP001432027"/>
    </source>
</evidence>
<proteinExistence type="predicted"/>
<name>A0AAV5SF35_9BILA</name>
<evidence type="ECO:0000313" key="1">
    <source>
        <dbReference type="EMBL" id="GMS81212.1"/>
    </source>
</evidence>
<comment type="caution">
    <text evidence="1">The sequence shown here is derived from an EMBL/GenBank/DDBJ whole genome shotgun (WGS) entry which is preliminary data.</text>
</comment>
<protein>
    <submittedName>
        <fullName evidence="1">Uncharacterized protein</fullName>
    </submittedName>
</protein>
<sequence length="245" mass="28056">MREVNKRMYGIEKEMKKPLEYREKLKIEEVKPENERESVIISIGTRQESLCLTEAISLTHRFVNIFKFGTVVFVSSLEHHMKFVDCLNGITTNKILIPEMTSTLFDRSIICMQIGGVLKITRLCFSIKAEDLIRIYEIAKISNKFCGIALRISGKTAKAFAKDFMGAADGETKGKYSWKVKKTEGKFEMQVDRSLIFCSHKFCLYNSECEGKYPTLAVDLKKNYYSDAYDSGDNFDSDCLISECN</sequence>
<accession>A0AAV5SF35</accession>
<dbReference type="Proteomes" id="UP001432027">
    <property type="component" value="Unassembled WGS sequence"/>
</dbReference>
<keyword evidence="2" id="KW-1185">Reference proteome</keyword>